<dbReference type="Pfam" id="PF00144">
    <property type="entry name" value="Beta-lactamase"/>
    <property type="match status" value="1"/>
</dbReference>
<dbReference type="eggNOG" id="COG1680">
    <property type="taxonomic scope" value="Bacteria"/>
</dbReference>
<organism evidence="3 4">
    <name type="scientific">Galbibacter marinus</name>
    <dbReference type="NCBI Taxonomy" id="555500"/>
    <lineage>
        <taxon>Bacteria</taxon>
        <taxon>Pseudomonadati</taxon>
        <taxon>Bacteroidota</taxon>
        <taxon>Flavobacteriia</taxon>
        <taxon>Flavobacteriales</taxon>
        <taxon>Flavobacteriaceae</taxon>
        <taxon>Galbibacter</taxon>
    </lineage>
</organism>
<dbReference type="PANTHER" id="PTHR22935">
    <property type="entry name" value="PENICILLIN-BINDING PROTEIN"/>
    <property type="match status" value="1"/>
</dbReference>
<protein>
    <submittedName>
        <fullName evidence="3">Beta-lactamase</fullName>
    </submittedName>
</protein>
<dbReference type="STRING" id="555500.I215_08286"/>
<evidence type="ECO:0000313" key="3">
    <source>
        <dbReference type="EMBL" id="EKF55228.1"/>
    </source>
</evidence>
<comment type="caution">
    <text evidence="3">The sequence shown here is derived from an EMBL/GenBank/DDBJ whole genome shotgun (WGS) entry which is preliminary data.</text>
</comment>
<dbReference type="InterPro" id="IPR051478">
    <property type="entry name" value="Beta-lactamase-like_AB/R"/>
</dbReference>
<evidence type="ECO:0000313" key="4">
    <source>
        <dbReference type="Proteomes" id="UP000007364"/>
    </source>
</evidence>
<keyword evidence="4" id="KW-1185">Reference proteome</keyword>
<feature type="domain" description="Beta-lactamase-related" evidence="2">
    <location>
        <begin position="21"/>
        <end position="325"/>
    </location>
</feature>
<reference evidence="3 4" key="1">
    <citation type="journal article" date="2012" name="J. Bacteriol.">
        <title>Genome Sequence of Galbibacter marinum Type Strain ck-I2-15.</title>
        <authorList>
            <person name="Lai Q."/>
            <person name="Li C."/>
            <person name="Shao Z."/>
        </authorList>
    </citation>
    <scope>NUCLEOTIDE SEQUENCE [LARGE SCALE GENOMIC DNA]</scope>
    <source>
        <strain evidence="4">ck-I2-15</strain>
    </source>
</reference>
<dbReference type="PANTHER" id="PTHR22935:SF95">
    <property type="entry name" value="BETA-LACTAMASE-LIKE 1-RELATED"/>
    <property type="match status" value="1"/>
</dbReference>
<dbReference type="EMBL" id="AMSG01000009">
    <property type="protein sequence ID" value="EKF55228.1"/>
    <property type="molecule type" value="Genomic_DNA"/>
</dbReference>
<accession>K2P2G7</accession>
<dbReference type="AlphaFoldDB" id="K2P2G7"/>
<dbReference type="RefSeq" id="WP_008991512.1">
    <property type="nucleotide sequence ID" value="NZ_AMSG01000009.1"/>
</dbReference>
<sequence>MMFLSVNLGISQIPELLKKEVQYRVKNHINPSIAVGLTDSTGTHFYVHGWRDLEKQVKADQHTLYEIGSITKSFTGLLLAKYVVEDSLSLSQKVNEFLPDSIDLTDKKGNPVTLKSLATHSSGLPRLPSNLDLSNQLNPYADYDQSKMYSFLSHHIPRSVGENFVYSNLGFGLLGDVLSTYKQIGFRTLVRDQILKPLQLSDTYFDVSSAEKHQLAKGYIGTQNVPHWNFKVMDAAGGLKTTITDLQRFGKQFLETSSPFAKSNKVATKSYFTDKDGNHYGLGWFIDQDGIVFHGGGTGGFRTFIAIDLNSNRVISVMTNSGSSSIEDLAKYLINPKAYPLQIDKEEVAISKEQLQPYQGEYINDGLGLNYSIVLKDDHLYAKLNQQPEFPIFYQGGESFIYKVVKAEVVFEKDENNTVVGLLLNQNGQEIQFVKTNP</sequence>
<dbReference type="OrthoDB" id="9793489at2"/>
<name>K2P2G7_9FLAO</name>
<dbReference type="PATRIC" id="fig|555500.3.peg.1718"/>
<proteinExistence type="inferred from homology"/>
<gene>
    <name evidence="3" type="ORF">I215_08286</name>
</gene>
<comment type="similarity">
    <text evidence="1">Belongs to the beta-lactamase family.</text>
</comment>
<dbReference type="InterPro" id="IPR001466">
    <property type="entry name" value="Beta-lactam-related"/>
</dbReference>
<dbReference type="Gene3D" id="3.40.710.10">
    <property type="entry name" value="DD-peptidase/beta-lactamase superfamily"/>
    <property type="match status" value="1"/>
</dbReference>
<evidence type="ECO:0000259" key="2">
    <source>
        <dbReference type="Pfam" id="PF00144"/>
    </source>
</evidence>
<evidence type="ECO:0000256" key="1">
    <source>
        <dbReference type="ARBA" id="ARBA00038473"/>
    </source>
</evidence>
<dbReference type="Proteomes" id="UP000007364">
    <property type="component" value="Unassembled WGS sequence"/>
</dbReference>
<dbReference type="InterPro" id="IPR012338">
    <property type="entry name" value="Beta-lactam/transpept-like"/>
</dbReference>
<dbReference type="SUPFAM" id="SSF56601">
    <property type="entry name" value="beta-lactamase/transpeptidase-like"/>
    <property type="match status" value="1"/>
</dbReference>